<evidence type="ECO:0000256" key="7">
    <source>
        <dbReference type="ARBA" id="ARBA00023237"/>
    </source>
</evidence>
<evidence type="ECO:0000256" key="6">
    <source>
        <dbReference type="ARBA" id="ARBA00023136"/>
    </source>
</evidence>
<evidence type="ECO:0000256" key="3">
    <source>
        <dbReference type="ARBA" id="ARBA00022452"/>
    </source>
</evidence>
<evidence type="ECO:0000313" key="13">
    <source>
        <dbReference type="Proteomes" id="UP000576082"/>
    </source>
</evidence>
<dbReference type="InterPro" id="IPR000531">
    <property type="entry name" value="Beta-barrel_TonB"/>
</dbReference>
<dbReference type="Pfam" id="PF00593">
    <property type="entry name" value="TonB_dep_Rec_b-barrel"/>
    <property type="match status" value="1"/>
</dbReference>
<evidence type="ECO:0000256" key="8">
    <source>
        <dbReference type="PROSITE-ProRule" id="PRU01360"/>
    </source>
</evidence>
<dbReference type="SUPFAM" id="SSF56935">
    <property type="entry name" value="Porins"/>
    <property type="match status" value="1"/>
</dbReference>
<dbReference type="Pfam" id="PF07715">
    <property type="entry name" value="Plug"/>
    <property type="match status" value="1"/>
</dbReference>
<keyword evidence="2 8" id="KW-0813">Transport</keyword>
<keyword evidence="4 8" id="KW-0812">Transmembrane</keyword>
<dbReference type="EMBL" id="JABANE010000004">
    <property type="protein sequence ID" value="NME66771.1"/>
    <property type="molecule type" value="Genomic_DNA"/>
</dbReference>
<evidence type="ECO:0000256" key="2">
    <source>
        <dbReference type="ARBA" id="ARBA00022448"/>
    </source>
</evidence>
<name>A0A7X9NZG3_9BACT</name>
<dbReference type="InterPro" id="IPR036942">
    <property type="entry name" value="Beta-barrel_TonB_sf"/>
</dbReference>
<dbReference type="Proteomes" id="UP000576082">
    <property type="component" value="Unassembled WGS sequence"/>
</dbReference>
<keyword evidence="7 8" id="KW-0998">Cell outer membrane</keyword>
<feature type="domain" description="TonB-dependent receptor-like beta-barrel" evidence="10">
    <location>
        <begin position="450"/>
        <end position="860"/>
    </location>
</feature>
<protein>
    <submittedName>
        <fullName evidence="12">TonB-dependent receptor</fullName>
    </submittedName>
</protein>
<comment type="similarity">
    <text evidence="8 9">Belongs to the TonB-dependent receptor family.</text>
</comment>
<dbReference type="PROSITE" id="PS52016">
    <property type="entry name" value="TONB_DEPENDENT_REC_3"/>
    <property type="match status" value="1"/>
</dbReference>
<dbReference type="Gene3D" id="2.170.130.10">
    <property type="entry name" value="TonB-dependent receptor, plug domain"/>
    <property type="match status" value="1"/>
</dbReference>
<proteinExistence type="inferred from homology"/>
<feature type="domain" description="TonB-dependent receptor plug" evidence="11">
    <location>
        <begin position="122"/>
        <end position="229"/>
    </location>
</feature>
<keyword evidence="13" id="KW-1185">Reference proteome</keyword>
<dbReference type="SUPFAM" id="SSF49464">
    <property type="entry name" value="Carboxypeptidase regulatory domain-like"/>
    <property type="match status" value="1"/>
</dbReference>
<dbReference type="Gene3D" id="2.40.170.20">
    <property type="entry name" value="TonB-dependent receptor, beta-barrel domain"/>
    <property type="match status" value="1"/>
</dbReference>
<organism evidence="12 13">
    <name type="scientific">Flammeovirga aprica JL-4</name>
    <dbReference type="NCBI Taxonomy" id="694437"/>
    <lineage>
        <taxon>Bacteria</taxon>
        <taxon>Pseudomonadati</taxon>
        <taxon>Bacteroidota</taxon>
        <taxon>Cytophagia</taxon>
        <taxon>Cytophagales</taxon>
        <taxon>Flammeovirgaceae</taxon>
        <taxon>Flammeovirga</taxon>
    </lineage>
</organism>
<dbReference type="InterPro" id="IPR023997">
    <property type="entry name" value="TonB-dep_OMP_SusC/RagA_CS"/>
</dbReference>
<evidence type="ECO:0000256" key="5">
    <source>
        <dbReference type="ARBA" id="ARBA00023077"/>
    </source>
</evidence>
<keyword evidence="5 9" id="KW-0798">TonB box</keyword>
<gene>
    <name evidence="12" type="ORF">HHU12_02225</name>
</gene>
<dbReference type="InterPro" id="IPR037066">
    <property type="entry name" value="Plug_dom_sf"/>
</dbReference>
<dbReference type="InterPro" id="IPR039426">
    <property type="entry name" value="TonB-dep_rcpt-like"/>
</dbReference>
<keyword evidence="3 8" id="KW-1134">Transmembrane beta strand</keyword>
<dbReference type="NCBIfam" id="TIGR04057">
    <property type="entry name" value="SusC_RagA_signa"/>
    <property type="match status" value="1"/>
</dbReference>
<dbReference type="GO" id="GO:0009279">
    <property type="term" value="C:cell outer membrane"/>
    <property type="evidence" value="ECO:0007669"/>
    <property type="project" value="UniProtKB-SubCell"/>
</dbReference>
<dbReference type="InterPro" id="IPR008969">
    <property type="entry name" value="CarboxyPept-like_regulatory"/>
</dbReference>
<dbReference type="AlphaFoldDB" id="A0A7X9NZG3"/>
<dbReference type="Gene3D" id="2.60.40.1120">
    <property type="entry name" value="Carboxypeptidase-like, regulatory domain"/>
    <property type="match status" value="1"/>
</dbReference>
<evidence type="ECO:0000313" key="12">
    <source>
        <dbReference type="EMBL" id="NME66771.1"/>
    </source>
</evidence>
<dbReference type="RefSeq" id="WP_169654572.1">
    <property type="nucleotide sequence ID" value="NZ_JABANE010000004.1"/>
</dbReference>
<dbReference type="InterPro" id="IPR012910">
    <property type="entry name" value="Plug_dom"/>
</dbReference>
<evidence type="ECO:0000259" key="10">
    <source>
        <dbReference type="Pfam" id="PF00593"/>
    </source>
</evidence>
<keyword evidence="12" id="KW-0675">Receptor</keyword>
<dbReference type="Pfam" id="PF13715">
    <property type="entry name" value="CarbopepD_reg_2"/>
    <property type="match status" value="1"/>
</dbReference>
<accession>A0A7X9NZG3</accession>
<evidence type="ECO:0000256" key="4">
    <source>
        <dbReference type="ARBA" id="ARBA00022692"/>
    </source>
</evidence>
<comment type="caution">
    <text evidence="12">The sequence shown here is derived from an EMBL/GenBank/DDBJ whole genome shotgun (WGS) entry which is preliminary data.</text>
</comment>
<evidence type="ECO:0000256" key="1">
    <source>
        <dbReference type="ARBA" id="ARBA00004571"/>
    </source>
</evidence>
<reference evidence="12 13" key="1">
    <citation type="submission" date="2020-04" db="EMBL/GenBank/DDBJ databases">
        <title>Flammeovirga sp. SR4, a novel species isolated from seawater.</title>
        <authorList>
            <person name="Wang X."/>
        </authorList>
    </citation>
    <scope>NUCLEOTIDE SEQUENCE [LARGE SCALE GENOMIC DNA]</scope>
    <source>
        <strain evidence="12 13">ATCC 23126</strain>
    </source>
</reference>
<keyword evidence="6 8" id="KW-0472">Membrane</keyword>
<dbReference type="NCBIfam" id="TIGR04056">
    <property type="entry name" value="OMP_RagA_SusC"/>
    <property type="match status" value="1"/>
</dbReference>
<comment type="subcellular location">
    <subcellularLocation>
        <location evidence="1 8">Cell outer membrane</location>
        <topology evidence="1 8">Multi-pass membrane protein</topology>
    </subcellularLocation>
</comment>
<sequence>MNIRDNKKSYLLEFILLNLLLFISLITTAQEVYVKGKVVDVEGHSLPGVSVRIQGTTIGTVTNFDGDYQLKVTEGNVLVFSFIGLVDKTFTVGKNTTIDVTMEEDINELNEVIVIGYGEVEKREVSTAMSPVDMTEATKSVSSNVEQMLSGRVAGVAVSTTDGEPGGAVNISVRGMGSITQGNTPLYVVDGFPYDGGMDSIDPNDIKSIEVLKDASATAIYGSRGANGVVLITTKGGLDDGEKLSVTYDIKIGRNEMDGRLSMMKPYDFVKYQLDTQDSESNRQYFQEGVDENGVPYRFQTLNDYIGYDGIDWQNEVFKPTSLQSHNITASGGTKKTRYRFSYGFFDEKGLFVNSGFKRNNLRLKINSQQKKWLKVDADVAYTASVKHGVGTSGNSDRFNQLYQIASYRPTGGNMVTDEELKTQFVDPAREDESGNVLFNPIISVENTQQEQKRDQLIFNGGVKIDFTKKLHFNSRAGIRLLNREDILFYKQKTRQGFNNGPYGSVTDQKQATWFNSNYMNYANTFNNHKISMVIGAEFEQRTIQSMQTGSKGLPTDGLGRWGLDYGTVLEAPISSYLDYRRMSGFARFNYSFKNKYIINGVIRADGSSKFTNKWGTFPALSVAWRAGDEQFIQDLNIFSNLKIRASWGQNGNDNIPDFQSVTQLGEVSNAIINGAIAPGVGVSNVANPNLTWETSEQINIGLDAGFFQDRITVTADWYRKTNKDLLLKAQQPYYWGGVGDVYKNVGTVRNDGIELSISSVNIAKKDFKWETTFNFTTINNQVMALSGEDRMFFYASFSSNYPANNYIAQVGQPIGQMWGFRHDGLYQQDDFTYNHNTQKYELKEGVPGIASIAQVQPGYEKYKDLNGDNVIDDNDMTVIGNALPDFFGGFNNSLTYKNIDFSIFFRYQIGHDILNATRLVTSDPSVQQSYNKHVDVANRWTPENPNTNIRSTDARDDKLTDRYVEDGSFIRLENITLGYTLPKKISERVYIQRLRLYTSLQNVFTWTNYSGMNPDVNTRGHATTAGVDWGAYPVSKRYTLGLNVTF</sequence>
<evidence type="ECO:0000256" key="9">
    <source>
        <dbReference type="RuleBase" id="RU003357"/>
    </source>
</evidence>
<dbReference type="InterPro" id="IPR023996">
    <property type="entry name" value="TonB-dep_OMP_SusC/RagA"/>
</dbReference>
<evidence type="ECO:0000259" key="11">
    <source>
        <dbReference type="Pfam" id="PF07715"/>
    </source>
</evidence>